<feature type="region of interest" description="Disordered" evidence="1">
    <location>
        <begin position="1"/>
        <end position="72"/>
    </location>
</feature>
<feature type="region of interest" description="Disordered" evidence="1">
    <location>
        <begin position="224"/>
        <end position="245"/>
    </location>
</feature>
<evidence type="ECO:0000313" key="2">
    <source>
        <dbReference type="EMBL" id="GEU61126.1"/>
    </source>
</evidence>
<dbReference type="AlphaFoldDB" id="A0A6L2LH40"/>
<proteinExistence type="predicted"/>
<sequence length="340" mass="38404">MGNVKKSVAERTCHQRQYDRRVNKRQTRTQENKVDMGKALDVDLVVTDKSGTKSEKQDESSSSGNDTDADDVNIRPIYDEAPMAEVQLTVKCNIFATGQQHTEQPKIIIEGWVDQYTEQCQVKSPILDSSFDNKTTNVIHSTIQQNTTNDNKAILRRNNQTSRSLHVSMSSRETSNVMPLVDHSRNSSSFLDSKHFVCSTCQKCVFNANDDACITKLLKEVNSHKVKSHKTRNSNKPIKHKSHTRQPGRQIFTGYMFSPNKFFAIYEKMSPISDLRWKPMGKICNTVGLRWVPMGKIFTSCTSKADSKSTHGSNVDILNIHECKQTLDLSAGTSINVQKE</sequence>
<comment type="caution">
    <text evidence="2">The sequence shown here is derived from an EMBL/GenBank/DDBJ whole genome shotgun (WGS) entry which is preliminary data.</text>
</comment>
<name>A0A6L2LH40_TANCI</name>
<accession>A0A6L2LH40</accession>
<dbReference type="EMBL" id="BKCJ010004452">
    <property type="protein sequence ID" value="GEU61126.1"/>
    <property type="molecule type" value="Genomic_DNA"/>
</dbReference>
<reference evidence="2" key="1">
    <citation type="journal article" date="2019" name="Sci. Rep.">
        <title>Draft genome of Tanacetum cinerariifolium, the natural source of mosquito coil.</title>
        <authorList>
            <person name="Yamashiro T."/>
            <person name="Shiraishi A."/>
            <person name="Satake H."/>
            <person name="Nakayama K."/>
        </authorList>
    </citation>
    <scope>NUCLEOTIDE SEQUENCE</scope>
</reference>
<protein>
    <submittedName>
        <fullName evidence="2">Uncharacterized protein</fullName>
    </submittedName>
</protein>
<organism evidence="2">
    <name type="scientific">Tanacetum cinerariifolium</name>
    <name type="common">Dalmatian daisy</name>
    <name type="synonym">Chrysanthemum cinerariifolium</name>
    <dbReference type="NCBI Taxonomy" id="118510"/>
    <lineage>
        <taxon>Eukaryota</taxon>
        <taxon>Viridiplantae</taxon>
        <taxon>Streptophyta</taxon>
        <taxon>Embryophyta</taxon>
        <taxon>Tracheophyta</taxon>
        <taxon>Spermatophyta</taxon>
        <taxon>Magnoliopsida</taxon>
        <taxon>eudicotyledons</taxon>
        <taxon>Gunneridae</taxon>
        <taxon>Pentapetalae</taxon>
        <taxon>asterids</taxon>
        <taxon>campanulids</taxon>
        <taxon>Asterales</taxon>
        <taxon>Asteraceae</taxon>
        <taxon>Asteroideae</taxon>
        <taxon>Anthemideae</taxon>
        <taxon>Anthemidinae</taxon>
        <taxon>Tanacetum</taxon>
    </lineage>
</organism>
<evidence type="ECO:0000256" key="1">
    <source>
        <dbReference type="SAM" id="MobiDB-lite"/>
    </source>
</evidence>
<feature type="compositionally biased region" description="Basic and acidic residues" evidence="1">
    <location>
        <begin position="7"/>
        <end position="21"/>
    </location>
</feature>
<gene>
    <name evidence="2" type="ORF">Tci_033104</name>
</gene>
<feature type="compositionally biased region" description="Basic and acidic residues" evidence="1">
    <location>
        <begin position="28"/>
        <end position="41"/>
    </location>
</feature>
<feature type="compositionally biased region" description="Basic and acidic residues" evidence="1">
    <location>
        <begin position="50"/>
        <end position="59"/>
    </location>
</feature>